<keyword evidence="5" id="KW-0997">Cell inner membrane</keyword>
<organism evidence="16 17">
    <name type="scientific">Sphingomonas psychrotolerans</name>
    <dbReference type="NCBI Taxonomy" id="1327635"/>
    <lineage>
        <taxon>Bacteria</taxon>
        <taxon>Pseudomonadati</taxon>
        <taxon>Pseudomonadota</taxon>
        <taxon>Alphaproteobacteria</taxon>
        <taxon>Sphingomonadales</taxon>
        <taxon>Sphingomonadaceae</taxon>
        <taxon>Sphingomonas</taxon>
    </lineage>
</organism>
<feature type="transmembrane region" description="Helical" evidence="13">
    <location>
        <begin position="141"/>
        <end position="163"/>
    </location>
</feature>
<feature type="transmembrane region" description="Helical" evidence="13">
    <location>
        <begin position="439"/>
        <end position="459"/>
    </location>
</feature>
<evidence type="ECO:0000256" key="13">
    <source>
        <dbReference type="HAMAP-Rule" id="MF_01522"/>
    </source>
</evidence>
<comment type="similarity">
    <text evidence="2 13">Belongs to the HAK/KUP transporter (TC 2.A.72) family.</text>
</comment>
<sequence>MSPASPAPAGRSRLALLTLGAIGVVYGDIGTSPLYAFREALAQMGAAVGPAEILGVLSLALWALIIVVTIKYVLFLTRADNHGEGGVLSLMALANGATGGRWRIVLLLGAIGAALFYGDAIITPALSVLSAVEGLKSVPGLGAAITPGITIGIALGILVALFAVQAHGTAKVARLFGPVCVVWFIAIGGLGLLHIADQPGILLAFNPWYGISLLATHGTIGLFVLGAVFLTVTGAEALIADMGHFGRRPIQLGWLGLVWPALTLNYLGQGALALSTLETAQAAGQPFANADWFFLMAPDALRAPLVILATAATIIASQAVITGAFSLTSQAIALGLLPRMRILQTAADARGQIYMPAINWLLLAGVVALVLAFRTSSSMAAAYGIAVTGTMVVTTCLAFVILWKAWRWQPERAALFILPLLLLDLFFFGANILRVAEGGWVPLLVGALIGVTIWSWMAGKHAATLAIGRRAVPIAELAASIERRPPPIVEGTAVFLTQDNRSAPSALLHSLKHAKALHARNLLLSVTTVDRPSVPEGERLVIEPVDGRFVRGTLSYGYMDRVDLPSDLSRGYDGLLQAGGLSFYVGRNTLRRARASRLPGWMMPIYAFLHRNAADPTGFMGIPANRVVELGAQVEL</sequence>
<evidence type="ECO:0000259" key="15">
    <source>
        <dbReference type="Pfam" id="PF22776"/>
    </source>
</evidence>
<feature type="transmembrane region" description="Helical" evidence="13">
    <location>
        <begin position="51"/>
        <end position="74"/>
    </location>
</feature>
<dbReference type="InterPro" id="IPR003855">
    <property type="entry name" value="K+_transporter"/>
</dbReference>
<dbReference type="PANTHER" id="PTHR30540:SF79">
    <property type="entry name" value="LOW AFFINITY POTASSIUM TRANSPORT SYSTEM PROTEIN KUP"/>
    <property type="match status" value="1"/>
</dbReference>
<evidence type="ECO:0000313" key="17">
    <source>
        <dbReference type="Proteomes" id="UP000229081"/>
    </source>
</evidence>
<evidence type="ECO:0000256" key="2">
    <source>
        <dbReference type="ARBA" id="ARBA00007019"/>
    </source>
</evidence>
<feature type="transmembrane region" description="Helical" evidence="13">
    <location>
        <begin position="208"/>
        <end position="232"/>
    </location>
</feature>
<evidence type="ECO:0000256" key="6">
    <source>
        <dbReference type="ARBA" id="ARBA00022538"/>
    </source>
</evidence>
<dbReference type="GO" id="GO:0015079">
    <property type="term" value="F:potassium ion transmembrane transporter activity"/>
    <property type="evidence" value="ECO:0007669"/>
    <property type="project" value="UniProtKB-UniRule"/>
</dbReference>
<dbReference type="InterPro" id="IPR023051">
    <property type="entry name" value="Kup"/>
</dbReference>
<evidence type="ECO:0000256" key="10">
    <source>
        <dbReference type="ARBA" id="ARBA00022989"/>
    </source>
</evidence>
<dbReference type="PANTHER" id="PTHR30540">
    <property type="entry name" value="OSMOTIC STRESS POTASSIUM TRANSPORTER"/>
    <property type="match status" value="1"/>
</dbReference>
<evidence type="ECO:0000256" key="3">
    <source>
        <dbReference type="ARBA" id="ARBA00022448"/>
    </source>
</evidence>
<dbReference type="InterPro" id="IPR053951">
    <property type="entry name" value="K_trans_N"/>
</dbReference>
<dbReference type="OrthoDB" id="9805577at2"/>
<name>A0A2K8MCI7_9SPHN</name>
<keyword evidence="9 13" id="KW-0630">Potassium</keyword>
<comment type="function">
    <text evidence="13">Transport of potassium into the cell. Likely operates as a K(+):H(+) symporter.</text>
</comment>
<dbReference type="HAMAP" id="MF_01522">
    <property type="entry name" value="Kup"/>
    <property type="match status" value="1"/>
</dbReference>
<evidence type="ECO:0000256" key="8">
    <source>
        <dbReference type="ARBA" id="ARBA00022847"/>
    </source>
</evidence>
<keyword evidence="6 13" id="KW-0633">Potassium transport</keyword>
<dbReference type="Pfam" id="PF02705">
    <property type="entry name" value="K_trans"/>
    <property type="match status" value="1"/>
</dbReference>
<accession>A0A2K8MCI7</accession>
<keyword evidence="8 13" id="KW-0769">Symport</keyword>
<gene>
    <name evidence="16" type="primary">trkD</name>
    <name evidence="13" type="synonym">kup</name>
    <name evidence="16" type="ORF">CVN68_00605</name>
</gene>
<feature type="transmembrane region" description="Helical" evidence="13">
    <location>
        <begin position="380"/>
        <end position="403"/>
    </location>
</feature>
<reference evidence="16 17" key="1">
    <citation type="submission" date="2017-11" db="EMBL/GenBank/DDBJ databases">
        <title>Complete genome sequence of Sphingomonas sp. Strain Cra20, a psychrotolerant potential plant growth promoting rhizobacteria.</title>
        <authorList>
            <person name="Luo Y."/>
        </authorList>
    </citation>
    <scope>NUCLEOTIDE SEQUENCE [LARGE SCALE GENOMIC DNA]</scope>
    <source>
        <strain evidence="16 17">Cra20</strain>
    </source>
</reference>
<evidence type="ECO:0000256" key="9">
    <source>
        <dbReference type="ARBA" id="ARBA00022958"/>
    </source>
</evidence>
<keyword evidence="10 13" id="KW-1133">Transmembrane helix</keyword>
<comment type="catalytic activity">
    <reaction evidence="13">
        <text>K(+)(in) + H(+)(in) = K(+)(out) + H(+)(out)</text>
        <dbReference type="Rhea" id="RHEA:28490"/>
        <dbReference type="ChEBI" id="CHEBI:15378"/>
        <dbReference type="ChEBI" id="CHEBI:29103"/>
    </reaction>
</comment>
<evidence type="ECO:0000256" key="11">
    <source>
        <dbReference type="ARBA" id="ARBA00023065"/>
    </source>
</evidence>
<evidence type="ECO:0000256" key="1">
    <source>
        <dbReference type="ARBA" id="ARBA00004141"/>
    </source>
</evidence>
<keyword evidence="11 13" id="KW-0406">Ion transport</keyword>
<evidence type="ECO:0000313" key="16">
    <source>
        <dbReference type="EMBL" id="ATY30674.1"/>
    </source>
</evidence>
<feature type="transmembrane region" description="Helical" evidence="13">
    <location>
        <begin position="415"/>
        <end position="433"/>
    </location>
</feature>
<keyword evidence="4 13" id="KW-1003">Cell membrane</keyword>
<dbReference type="KEGG" id="sphc:CVN68_00605"/>
<protein>
    <recommendedName>
        <fullName evidence="13">Probable potassium transport system protein Kup</fullName>
    </recommendedName>
</protein>
<dbReference type="EMBL" id="CP024923">
    <property type="protein sequence ID" value="ATY30674.1"/>
    <property type="molecule type" value="Genomic_DNA"/>
</dbReference>
<comment type="subcellular location">
    <subcellularLocation>
        <location evidence="13">Cell membrane</location>
        <topology evidence="13">Multi-pass membrane protein</topology>
    </subcellularLocation>
    <subcellularLocation>
        <location evidence="1">Membrane</location>
        <topology evidence="1">Multi-pass membrane protein</topology>
    </subcellularLocation>
</comment>
<dbReference type="GO" id="GO:0015293">
    <property type="term" value="F:symporter activity"/>
    <property type="evidence" value="ECO:0007669"/>
    <property type="project" value="UniProtKB-UniRule"/>
</dbReference>
<proteinExistence type="inferred from homology"/>
<keyword evidence="17" id="KW-1185">Reference proteome</keyword>
<keyword evidence="12 13" id="KW-0472">Membrane</keyword>
<keyword evidence="7 13" id="KW-0812">Transmembrane</keyword>
<feature type="transmembrane region" description="Helical" evidence="13">
    <location>
        <begin position="175"/>
        <end position="196"/>
    </location>
</feature>
<evidence type="ECO:0000259" key="14">
    <source>
        <dbReference type="Pfam" id="PF02705"/>
    </source>
</evidence>
<feature type="domain" description="K+ potassium transporter integral membrane" evidence="14">
    <location>
        <begin position="17"/>
        <end position="478"/>
    </location>
</feature>
<dbReference type="AlphaFoldDB" id="A0A2K8MCI7"/>
<dbReference type="RefSeq" id="WP_100280489.1">
    <property type="nucleotide sequence ID" value="NZ_CP024923.1"/>
</dbReference>
<dbReference type="InterPro" id="IPR053952">
    <property type="entry name" value="K_trans_C"/>
</dbReference>
<feature type="transmembrane region" description="Helical" evidence="13">
    <location>
        <begin position="104"/>
        <end position="129"/>
    </location>
</feature>
<evidence type="ECO:0000256" key="5">
    <source>
        <dbReference type="ARBA" id="ARBA00022519"/>
    </source>
</evidence>
<feature type="transmembrane region" description="Helical" evidence="13">
    <location>
        <begin position="252"/>
        <end position="268"/>
    </location>
</feature>
<dbReference type="Proteomes" id="UP000229081">
    <property type="component" value="Chromosome"/>
</dbReference>
<dbReference type="Pfam" id="PF22776">
    <property type="entry name" value="K_trans_C"/>
    <property type="match status" value="1"/>
</dbReference>
<feature type="transmembrane region" description="Helical" evidence="13">
    <location>
        <begin position="357"/>
        <end position="374"/>
    </location>
</feature>
<dbReference type="GO" id="GO:0005886">
    <property type="term" value="C:plasma membrane"/>
    <property type="evidence" value="ECO:0007669"/>
    <property type="project" value="UniProtKB-SubCell"/>
</dbReference>
<feature type="domain" description="K+ potassium transporter C-terminal" evidence="15">
    <location>
        <begin position="491"/>
        <end position="636"/>
    </location>
</feature>
<evidence type="ECO:0000256" key="7">
    <source>
        <dbReference type="ARBA" id="ARBA00022692"/>
    </source>
</evidence>
<evidence type="ECO:0000256" key="12">
    <source>
        <dbReference type="ARBA" id="ARBA00023136"/>
    </source>
</evidence>
<keyword evidence="3 13" id="KW-0813">Transport</keyword>
<evidence type="ECO:0000256" key="4">
    <source>
        <dbReference type="ARBA" id="ARBA00022475"/>
    </source>
</evidence>
<feature type="transmembrane region" description="Helical" evidence="13">
    <location>
        <begin position="305"/>
        <end position="337"/>
    </location>
</feature>